<evidence type="ECO:0000256" key="1">
    <source>
        <dbReference type="SAM" id="Phobius"/>
    </source>
</evidence>
<proteinExistence type="predicted"/>
<protein>
    <submittedName>
        <fullName evidence="2">Uncharacterized protein</fullName>
    </submittedName>
</protein>
<evidence type="ECO:0000313" key="3">
    <source>
        <dbReference type="Proteomes" id="UP000182444"/>
    </source>
</evidence>
<keyword evidence="1" id="KW-1133">Transmembrane helix</keyword>
<reference evidence="2 3" key="1">
    <citation type="journal article" date="2016" name="PLoS ONE">
        <title>Sequence Assembly of Yarrowia lipolytica Strain W29/CLIB89 Shows Transposable Element Diversity.</title>
        <authorList>
            <person name="Magnan C."/>
            <person name="Yu J."/>
            <person name="Chang I."/>
            <person name="Jahn E."/>
            <person name="Kanomata Y."/>
            <person name="Wu J."/>
            <person name="Zeller M."/>
            <person name="Oakes M."/>
            <person name="Baldi P."/>
            <person name="Sandmeyer S."/>
        </authorList>
    </citation>
    <scope>NUCLEOTIDE SEQUENCE [LARGE SCALE GENOMIC DNA]</scope>
    <source>
        <strain evidence="3">CLIB89(W29)</strain>
    </source>
</reference>
<keyword evidence="1" id="KW-0472">Membrane</keyword>
<dbReference type="AlphaFoldDB" id="A0A1D8N6I7"/>
<dbReference type="RefSeq" id="XP_068138094.1">
    <property type="nucleotide sequence ID" value="XM_068281993.1"/>
</dbReference>
<accession>A0A1D8N6I7</accession>
<dbReference type="GeneID" id="94582654"/>
<gene>
    <name evidence="2" type="ORF">YALI1_B06885g</name>
</gene>
<keyword evidence="1" id="KW-0812">Transmembrane</keyword>
<dbReference type="Proteomes" id="UP000182444">
    <property type="component" value="Chromosome 1B"/>
</dbReference>
<dbReference type="EMBL" id="CP017554">
    <property type="protein sequence ID" value="AOW01252.1"/>
    <property type="molecule type" value="Genomic_DNA"/>
</dbReference>
<feature type="transmembrane region" description="Helical" evidence="1">
    <location>
        <begin position="25"/>
        <end position="44"/>
    </location>
</feature>
<organism evidence="2 3">
    <name type="scientific">Yarrowia lipolytica</name>
    <name type="common">Candida lipolytica</name>
    <dbReference type="NCBI Taxonomy" id="4952"/>
    <lineage>
        <taxon>Eukaryota</taxon>
        <taxon>Fungi</taxon>
        <taxon>Dikarya</taxon>
        <taxon>Ascomycota</taxon>
        <taxon>Saccharomycotina</taxon>
        <taxon>Dipodascomycetes</taxon>
        <taxon>Dipodascales</taxon>
        <taxon>Dipodascales incertae sedis</taxon>
        <taxon>Yarrowia</taxon>
    </lineage>
</organism>
<name>A0A1D8N6I7_YARLL</name>
<sequence>MIRARSYVLNATQLETFCAQERSPVASILFGRVVVLTISAAILIKHIKKYRIILYITLRVRHTLQHEY</sequence>
<dbReference type="VEuPathDB" id="FungiDB:YALI1_B06885g"/>
<evidence type="ECO:0000313" key="2">
    <source>
        <dbReference type="EMBL" id="AOW01252.1"/>
    </source>
</evidence>